<protein>
    <submittedName>
        <fullName evidence="2">Uncharacterized protein</fullName>
    </submittedName>
</protein>
<name>A0A0A8ZER0_ARUDO</name>
<accession>A0A0A8ZER0</accession>
<dbReference type="AlphaFoldDB" id="A0A0A8ZER0"/>
<proteinExistence type="predicted"/>
<evidence type="ECO:0000256" key="1">
    <source>
        <dbReference type="SAM" id="SignalP"/>
    </source>
</evidence>
<keyword evidence="1" id="KW-0732">Signal</keyword>
<sequence>MSFIWLSFFYYICLYQDPIPVFLFQCKFQVPLSDFCNSHSQTQIQGPLPDLCQQTQLYFH</sequence>
<feature type="signal peptide" evidence="1">
    <location>
        <begin position="1"/>
        <end position="15"/>
    </location>
</feature>
<dbReference type="EMBL" id="GBRH01260001">
    <property type="protein sequence ID" value="JAD37894.1"/>
    <property type="molecule type" value="Transcribed_RNA"/>
</dbReference>
<feature type="chain" id="PRO_5012520103" evidence="1">
    <location>
        <begin position="16"/>
        <end position="60"/>
    </location>
</feature>
<organism evidence="2">
    <name type="scientific">Arundo donax</name>
    <name type="common">Giant reed</name>
    <name type="synonym">Donax arundinaceus</name>
    <dbReference type="NCBI Taxonomy" id="35708"/>
    <lineage>
        <taxon>Eukaryota</taxon>
        <taxon>Viridiplantae</taxon>
        <taxon>Streptophyta</taxon>
        <taxon>Embryophyta</taxon>
        <taxon>Tracheophyta</taxon>
        <taxon>Spermatophyta</taxon>
        <taxon>Magnoliopsida</taxon>
        <taxon>Liliopsida</taxon>
        <taxon>Poales</taxon>
        <taxon>Poaceae</taxon>
        <taxon>PACMAD clade</taxon>
        <taxon>Arundinoideae</taxon>
        <taxon>Arundineae</taxon>
        <taxon>Arundo</taxon>
    </lineage>
</organism>
<reference evidence="2" key="1">
    <citation type="submission" date="2014-09" db="EMBL/GenBank/DDBJ databases">
        <authorList>
            <person name="Magalhaes I.L.F."/>
            <person name="Oliveira U."/>
            <person name="Santos F.R."/>
            <person name="Vidigal T.H.D.A."/>
            <person name="Brescovit A.D."/>
            <person name="Santos A.J."/>
        </authorList>
    </citation>
    <scope>NUCLEOTIDE SEQUENCE</scope>
    <source>
        <tissue evidence="2">Shoot tissue taken approximately 20 cm above the soil surface</tissue>
    </source>
</reference>
<evidence type="ECO:0000313" key="2">
    <source>
        <dbReference type="EMBL" id="JAD37894.1"/>
    </source>
</evidence>
<reference evidence="2" key="2">
    <citation type="journal article" date="2015" name="Data Brief">
        <title>Shoot transcriptome of the giant reed, Arundo donax.</title>
        <authorList>
            <person name="Barrero R.A."/>
            <person name="Guerrero F.D."/>
            <person name="Moolhuijzen P."/>
            <person name="Goolsby J.A."/>
            <person name="Tidwell J."/>
            <person name="Bellgard S.E."/>
            <person name="Bellgard M.I."/>
        </authorList>
    </citation>
    <scope>NUCLEOTIDE SEQUENCE</scope>
    <source>
        <tissue evidence="2">Shoot tissue taken approximately 20 cm above the soil surface</tissue>
    </source>
</reference>